<proteinExistence type="predicted"/>
<dbReference type="Gene3D" id="1.10.30.10">
    <property type="entry name" value="High mobility group box domain"/>
    <property type="match status" value="1"/>
</dbReference>
<keyword evidence="1" id="KW-0539">Nucleus</keyword>
<dbReference type="GO" id="GO:0003677">
    <property type="term" value="F:DNA binding"/>
    <property type="evidence" value="ECO:0007669"/>
    <property type="project" value="UniProtKB-UniRule"/>
</dbReference>
<accession>A0A9N9FV61</accession>
<name>A0A9N9FV61_FUNMO</name>
<protein>
    <submittedName>
        <fullName evidence="3">14600_t:CDS:1</fullName>
    </submittedName>
</protein>
<dbReference type="PROSITE" id="PS50118">
    <property type="entry name" value="HMG_BOX_2"/>
    <property type="match status" value="1"/>
</dbReference>
<evidence type="ECO:0000256" key="1">
    <source>
        <dbReference type="PROSITE-ProRule" id="PRU00267"/>
    </source>
</evidence>
<dbReference type="GO" id="GO:0005634">
    <property type="term" value="C:nucleus"/>
    <property type="evidence" value="ECO:0007669"/>
    <property type="project" value="UniProtKB-UniRule"/>
</dbReference>
<dbReference type="InterPro" id="IPR009071">
    <property type="entry name" value="HMG_box_dom"/>
</dbReference>
<evidence type="ECO:0000313" key="4">
    <source>
        <dbReference type="Proteomes" id="UP000789375"/>
    </source>
</evidence>
<dbReference type="AlphaFoldDB" id="A0A9N9FV61"/>
<feature type="DNA-binding region" description="HMG box" evidence="1">
    <location>
        <begin position="25"/>
        <end position="91"/>
    </location>
</feature>
<evidence type="ECO:0000313" key="3">
    <source>
        <dbReference type="EMBL" id="CAG8562338.1"/>
    </source>
</evidence>
<comment type="caution">
    <text evidence="3">The sequence shown here is derived from an EMBL/GenBank/DDBJ whole genome shotgun (WGS) entry which is preliminary data.</text>
</comment>
<dbReference type="SMART" id="SM00398">
    <property type="entry name" value="HMG"/>
    <property type="match status" value="1"/>
</dbReference>
<feature type="domain" description="HMG box" evidence="2">
    <location>
        <begin position="25"/>
        <end position="91"/>
    </location>
</feature>
<dbReference type="Proteomes" id="UP000789375">
    <property type="component" value="Unassembled WGS sequence"/>
</dbReference>
<dbReference type="EMBL" id="CAJVPP010001568">
    <property type="protein sequence ID" value="CAG8562338.1"/>
    <property type="molecule type" value="Genomic_DNA"/>
</dbReference>
<dbReference type="Pfam" id="PF09011">
    <property type="entry name" value="HMG_box_2"/>
    <property type="match status" value="1"/>
</dbReference>
<gene>
    <name evidence="3" type="ORF">FMOSSE_LOCUS7022</name>
</gene>
<organism evidence="3 4">
    <name type="scientific">Funneliformis mosseae</name>
    <name type="common">Endomycorrhizal fungus</name>
    <name type="synonym">Glomus mosseae</name>
    <dbReference type="NCBI Taxonomy" id="27381"/>
    <lineage>
        <taxon>Eukaryota</taxon>
        <taxon>Fungi</taxon>
        <taxon>Fungi incertae sedis</taxon>
        <taxon>Mucoromycota</taxon>
        <taxon>Glomeromycotina</taxon>
        <taxon>Glomeromycetes</taxon>
        <taxon>Glomerales</taxon>
        <taxon>Glomeraceae</taxon>
        <taxon>Funneliformis</taxon>
    </lineage>
</organism>
<evidence type="ECO:0000259" key="2">
    <source>
        <dbReference type="PROSITE" id="PS50118"/>
    </source>
</evidence>
<keyword evidence="1" id="KW-0238">DNA-binding</keyword>
<sequence>MSNNKMTFHFFEPLIANASENNGNPKKREPNMFITYRNERMKDRPPNITMTEFSKLVSEDWKKLSEEGKVKLQRKYQIIRDQKMKSIVSDCVVISDQIGKPQTATDNENPKDKKTKLQINRLQNLINEDKPEVECLNFNISKE</sequence>
<dbReference type="SUPFAM" id="SSF47095">
    <property type="entry name" value="HMG-box"/>
    <property type="match status" value="1"/>
</dbReference>
<keyword evidence="4" id="KW-1185">Reference proteome</keyword>
<dbReference type="InterPro" id="IPR036910">
    <property type="entry name" value="HMG_box_dom_sf"/>
</dbReference>
<reference evidence="3" key="1">
    <citation type="submission" date="2021-06" db="EMBL/GenBank/DDBJ databases">
        <authorList>
            <person name="Kallberg Y."/>
            <person name="Tangrot J."/>
            <person name="Rosling A."/>
        </authorList>
    </citation>
    <scope>NUCLEOTIDE SEQUENCE</scope>
    <source>
        <strain evidence="3">87-6 pot B 2015</strain>
    </source>
</reference>